<keyword evidence="1 3" id="KW-0560">Oxidoreductase</keyword>
<dbReference type="InterPro" id="IPR016161">
    <property type="entry name" value="Ald_DH/histidinol_DH"/>
</dbReference>
<organism evidence="6 7">
    <name type="scientific">Curtobacterium pusillum</name>
    <dbReference type="NCBI Taxonomy" id="69373"/>
    <lineage>
        <taxon>Bacteria</taxon>
        <taxon>Bacillati</taxon>
        <taxon>Actinomycetota</taxon>
        <taxon>Actinomycetes</taxon>
        <taxon>Micrococcales</taxon>
        <taxon>Microbacteriaceae</taxon>
        <taxon>Curtobacterium</taxon>
    </lineage>
</organism>
<dbReference type="PANTHER" id="PTHR43353:SF5">
    <property type="entry name" value="SUCCINATE-SEMIALDEHYDE DEHYDROGENASE, MITOCHONDRIAL"/>
    <property type="match status" value="1"/>
</dbReference>
<dbReference type="InterPro" id="IPR050740">
    <property type="entry name" value="Aldehyde_DH_Superfamily"/>
</dbReference>
<gene>
    <name evidence="6" type="ORF">HP507_17065</name>
</gene>
<dbReference type="PROSITE" id="PS00070">
    <property type="entry name" value="ALDEHYDE_DEHYDR_CYS"/>
    <property type="match status" value="1"/>
</dbReference>
<dbReference type="InterPro" id="IPR016160">
    <property type="entry name" value="Ald_DH_CS_CYS"/>
</dbReference>
<feature type="domain" description="Aldehyde dehydrogenase" evidence="5">
    <location>
        <begin position="65"/>
        <end position="522"/>
    </location>
</feature>
<dbReference type="Pfam" id="PF00171">
    <property type="entry name" value="Aldedh"/>
    <property type="match status" value="1"/>
</dbReference>
<dbReference type="InterPro" id="IPR016162">
    <property type="entry name" value="Ald_DH_N"/>
</dbReference>
<comment type="caution">
    <text evidence="6">The sequence shown here is derived from an EMBL/GenBank/DDBJ whole genome shotgun (WGS) entry which is preliminary data.</text>
</comment>
<evidence type="ECO:0000256" key="2">
    <source>
        <dbReference type="PROSITE-ProRule" id="PRU10007"/>
    </source>
</evidence>
<dbReference type="InterPro" id="IPR029510">
    <property type="entry name" value="Ald_DH_CS_GLU"/>
</dbReference>
<dbReference type="EMBL" id="JABMCE010000086">
    <property type="protein sequence ID" value="NUU15541.1"/>
    <property type="molecule type" value="Genomic_DNA"/>
</dbReference>
<dbReference type="Gene3D" id="3.40.309.10">
    <property type="entry name" value="Aldehyde Dehydrogenase, Chain A, domain 2"/>
    <property type="match status" value="1"/>
</dbReference>
<protein>
    <submittedName>
        <fullName evidence="6">NAD-dependent succinate-semialdehyde dehydrogenase</fullName>
    </submittedName>
</protein>
<keyword evidence="7" id="KW-1185">Reference proteome</keyword>
<dbReference type="RefSeq" id="WP_175352987.1">
    <property type="nucleotide sequence ID" value="NZ_BAAAWQ010000001.1"/>
</dbReference>
<evidence type="ECO:0000259" key="5">
    <source>
        <dbReference type="Pfam" id="PF00171"/>
    </source>
</evidence>
<proteinExistence type="inferred from homology"/>
<accession>A0ABX2MCE2</accession>
<dbReference type="InterPro" id="IPR015590">
    <property type="entry name" value="Aldehyde_DH_dom"/>
</dbReference>
<evidence type="ECO:0000256" key="1">
    <source>
        <dbReference type="ARBA" id="ARBA00023002"/>
    </source>
</evidence>
<sequence>MTTQTTAATTPTTPTAPATAATATATTATRAAAAAWPTVPDATGPAAEQAVLDRVPTGLLIDGTWRSAADDATFPVVDPATGETLLRVADATPEDGVRALAAADAARAGWARTAPRQRAEVLRRAFDLLQDRREDFALLMTLEMGKPLAEARGEVAYGGEFLRWFSEEAVRIGGSYSTNPEGTGRAVVTHKPVGPAFLITPWNFPLAMATRKIAPALAAGCTVVVKPAELTPLTTLLFADLLLEAGVPAGVVNVVPTTSAAALSEPVIGDPRLRKLSFTGSTPVGRTLLRQAAGTVLRTSMELGGNAPFLVFEDADLELAVEGALLAKFRNTGQACTAANRFLVHEDVAEEFARRITERVAAMPVGRGTEDGIAIGPLIDSRAVDKAHRLVTDALHRGATLRTGGHPVDGSGTFYAPTVLTDVQPGSDLLRDEIFGPVLAIRTFRTEDEAVTAANDTEYGLVGYAFTEDPARGQRLMERLETGMLGLNTGVVSNASAPFGGVKQSGLGREGGGEGIAEYLETMYTLTPDPFRERRTPASRTNEGAAR</sequence>
<comment type="similarity">
    <text evidence="3">Belongs to the aldehyde dehydrogenase family.</text>
</comment>
<feature type="compositionally biased region" description="Polar residues" evidence="4">
    <location>
        <begin position="538"/>
        <end position="547"/>
    </location>
</feature>
<feature type="region of interest" description="Disordered" evidence="4">
    <location>
        <begin position="527"/>
        <end position="547"/>
    </location>
</feature>
<evidence type="ECO:0000313" key="7">
    <source>
        <dbReference type="Proteomes" id="UP000573001"/>
    </source>
</evidence>
<name>A0ABX2MCE2_9MICO</name>
<reference evidence="6 7" key="1">
    <citation type="submission" date="2020-05" db="EMBL/GenBank/DDBJ databases">
        <title>Genome Sequencing of Type Strains.</title>
        <authorList>
            <person name="Lemaire J.F."/>
            <person name="Inderbitzin P."/>
            <person name="Gregorio O.A."/>
            <person name="Collins S.B."/>
            <person name="Wespe N."/>
            <person name="Knight-Connoni V."/>
        </authorList>
    </citation>
    <scope>NUCLEOTIDE SEQUENCE [LARGE SCALE GENOMIC DNA]</scope>
    <source>
        <strain evidence="6 7">ATCC 19096</strain>
    </source>
</reference>
<dbReference type="PROSITE" id="PS00687">
    <property type="entry name" value="ALDEHYDE_DEHYDR_GLU"/>
    <property type="match status" value="1"/>
</dbReference>
<evidence type="ECO:0000256" key="3">
    <source>
        <dbReference type="RuleBase" id="RU003345"/>
    </source>
</evidence>
<dbReference type="SUPFAM" id="SSF53720">
    <property type="entry name" value="ALDH-like"/>
    <property type="match status" value="1"/>
</dbReference>
<dbReference type="Proteomes" id="UP000573001">
    <property type="component" value="Unassembled WGS sequence"/>
</dbReference>
<feature type="active site" evidence="2">
    <location>
        <position position="302"/>
    </location>
</feature>
<evidence type="ECO:0000313" key="6">
    <source>
        <dbReference type="EMBL" id="NUU15541.1"/>
    </source>
</evidence>
<feature type="region of interest" description="Disordered" evidence="4">
    <location>
        <begin position="1"/>
        <end position="20"/>
    </location>
</feature>
<dbReference type="CDD" id="cd07103">
    <property type="entry name" value="ALDH_F5_SSADH_GabD"/>
    <property type="match status" value="1"/>
</dbReference>
<evidence type="ECO:0000256" key="4">
    <source>
        <dbReference type="SAM" id="MobiDB-lite"/>
    </source>
</evidence>
<dbReference type="PANTHER" id="PTHR43353">
    <property type="entry name" value="SUCCINATE-SEMIALDEHYDE DEHYDROGENASE, MITOCHONDRIAL"/>
    <property type="match status" value="1"/>
</dbReference>
<dbReference type="InterPro" id="IPR016163">
    <property type="entry name" value="Ald_DH_C"/>
</dbReference>
<dbReference type="Gene3D" id="3.40.605.10">
    <property type="entry name" value="Aldehyde Dehydrogenase, Chain A, domain 1"/>
    <property type="match status" value="1"/>
</dbReference>